<dbReference type="STRING" id="366602.Caul_3077"/>
<organism evidence="2">
    <name type="scientific">Caulobacter sp. (strain K31)</name>
    <dbReference type="NCBI Taxonomy" id="366602"/>
    <lineage>
        <taxon>Bacteria</taxon>
        <taxon>Pseudomonadati</taxon>
        <taxon>Pseudomonadota</taxon>
        <taxon>Alphaproteobacteria</taxon>
        <taxon>Caulobacterales</taxon>
        <taxon>Caulobacteraceae</taxon>
        <taxon>Caulobacter</taxon>
    </lineage>
</organism>
<protein>
    <recommendedName>
        <fullName evidence="1">SnoaL-like domain-containing protein</fullName>
    </recommendedName>
</protein>
<evidence type="ECO:0000259" key="1">
    <source>
        <dbReference type="Pfam" id="PF12680"/>
    </source>
</evidence>
<dbReference type="eggNOG" id="COG3631">
    <property type="taxonomic scope" value="Bacteria"/>
</dbReference>
<dbReference type="KEGG" id="cak:Caul_3077"/>
<dbReference type="OrthoDB" id="1353852at2"/>
<reference evidence="2" key="1">
    <citation type="submission" date="2008-01" db="EMBL/GenBank/DDBJ databases">
        <title>Complete sequence of chromosome of Caulobacter sp. K31.</title>
        <authorList>
            <consortium name="US DOE Joint Genome Institute"/>
            <person name="Copeland A."/>
            <person name="Lucas S."/>
            <person name="Lapidus A."/>
            <person name="Barry K."/>
            <person name="Glavina del Rio T."/>
            <person name="Dalin E."/>
            <person name="Tice H."/>
            <person name="Pitluck S."/>
            <person name="Bruce D."/>
            <person name="Goodwin L."/>
            <person name="Thompson L.S."/>
            <person name="Brettin T."/>
            <person name="Detter J.C."/>
            <person name="Han C."/>
            <person name="Schmutz J."/>
            <person name="Larimer F."/>
            <person name="Land M."/>
            <person name="Hauser L."/>
            <person name="Kyrpides N."/>
            <person name="Kim E."/>
            <person name="Stephens C."/>
            <person name="Richardson P."/>
        </authorList>
    </citation>
    <scope>NUCLEOTIDE SEQUENCE [LARGE SCALE GENOMIC DNA]</scope>
    <source>
        <strain evidence="2">K31</strain>
    </source>
</reference>
<accession>B0T1L5</accession>
<proteinExistence type="predicted"/>
<dbReference type="SUPFAM" id="SSF54427">
    <property type="entry name" value="NTF2-like"/>
    <property type="match status" value="1"/>
</dbReference>
<dbReference type="HOGENOM" id="CLU_155949_0_0_5"/>
<dbReference type="Gene3D" id="3.10.450.50">
    <property type="match status" value="1"/>
</dbReference>
<dbReference type="EMBL" id="CP000927">
    <property type="protein sequence ID" value="ABZ72204.1"/>
    <property type="molecule type" value="Genomic_DNA"/>
</dbReference>
<gene>
    <name evidence="2" type="ordered locus">Caul_3077</name>
</gene>
<dbReference type="AlphaFoldDB" id="B0T1L5"/>
<sequence>MDDAQALLTEVFEAYNRRDFAALLSFLTPDIDWPDQVNGGRLVGLEAVKAYWDDYSRSIQIDLAPVTFTTLSDGRIAVDTNRIVRNLSGQIWSDSRVRQIFTLRGDKVARLDIEFPDKER</sequence>
<dbReference type="InterPro" id="IPR037401">
    <property type="entry name" value="SnoaL-like"/>
</dbReference>
<evidence type="ECO:0000313" key="2">
    <source>
        <dbReference type="EMBL" id="ABZ72204.1"/>
    </source>
</evidence>
<name>B0T1L5_CAUSK</name>
<dbReference type="Pfam" id="PF12680">
    <property type="entry name" value="SnoaL_2"/>
    <property type="match status" value="1"/>
</dbReference>
<feature type="domain" description="SnoaL-like" evidence="1">
    <location>
        <begin position="9"/>
        <end position="110"/>
    </location>
</feature>
<dbReference type="InterPro" id="IPR032710">
    <property type="entry name" value="NTF2-like_dom_sf"/>
</dbReference>